<dbReference type="InterPro" id="IPR045632">
    <property type="entry name" value="DUF6314"/>
</dbReference>
<proteinExistence type="predicted"/>
<accession>A0ABQ2YXJ7</accession>
<evidence type="ECO:0000259" key="1">
    <source>
        <dbReference type="Pfam" id="PF19834"/>
    </source>
</evidence>
<keyword evidence="3" id="KW-1185">Reference proteome</keyword>
<feature type="domain" description="DUF6314" evidence="1">
    <location>
        <begin position="10"/>
        <end position="115"/>
    </location>
</feature>
<dbReference type="Pfam" id="PF19834">
    <property type="entry name" value="DUF6314"/>
    <property type="match status" value="1"/>
</dbReference>
<organism evidence="2 3">
    <name type="scientific">Litchfieldella qijiaojingensis</name>
    <dbReference type="NCBI Taxonomy" id="980347"/>
    <lineage>
        <taxon>Bacteria</taxon>
        <taxon>Pseudomonadati</taxon>
        <taxon>Pseudomonadota</taxon>
        <taxon>Gammaproteobacteria</taxon>
        <taxon>Oceanospirillales</taxon>
        <taxon>Halomonadaceae</taxon>
        <taxon>Litchfieldella</taxon>
    </lineage>
</organism>
<evidence type="ECO:0000313" key="3">
    <source>
        <dbReference type="Proteomes" id="UP000653056"/>
    </source>
</evidence>
<evidence type="ECO:0000313" key="2">
    <source>
        <dbReference type="EMBL" id="GGX95441.1"/>
    </source>
</evidence>
<protein>
    <recommendedName>
        <fullName evidence="1">DUF6314 domain-containing protein</fullName>
    </recommendedName>
</protein>
<sequence>METTTIGNIVRFHEQGRFVPEGKARAVAFTNVYRWEVESDRLRLFHERRGADQAVWLFDLVVSEPGTSTTLVSRDAHVCGDDRYAAHLTLHPDGFDLNWRIEGPRKDEAIYYRYRHD</sequence>
<dbReference type="Proteomes" id="UP000653056">
    <property type="component" value="Unassembled WGS sequence"/>
</dbReference>
<name>A0ABQ2YXJ7_9GAMM</name>
<gene>
    <name evidence="2" type="ORF">GCM10007160_23780</name>
</gene>
<comment type="caution">
    <text evidence="2">The sequence shown here is derived from an EMBL/GenBank/DDBJ whole genome shotgun (WGS) entry which is preliminary data.</text>
</comment>
<reference evidence="3" key="1">
    <citation type="journal article" date="2019" name="Int. J. Syst. Evol. Microbiol.">
        <title>The Global Catalogue of Microorganisms (GCM) 10K type strain sequencing project: providing services to taxonomists for standard genome sequencing and annotation.</title>
        <authorList>
            <consortium name="The Broad Institute Genomics Platform"/>
            <consortium name="The Broad Institute Genome Sequencing Center for Infectious Disease"/>
            <person name="Wu L."/>
            <person name="Ma J."/>
        </authorList>
    </citation>
    <scope>NUCLEOTIDE SEQUENCE [LARGE SCALE GENOMIC DNA]</scope>
    <source>
        <strain evidence="3">KCTC 22228</strain>
    </source>
</reference>
<dbReference type="EMBL" id="BMXS01000011">
    <property type="protein sequence ID" value="GGX95441.1"/>
    <property type="molecule type" value="Genomic_DNA"/>
</dbReference>